<comment type="caution">
    <text evidence="2">The sequence shown here is derived from an EMBL/GenBank/DDBJ whole genome shotgun (WGS) entry which is preliminary data.</text>
</comment>
<accession>A0A4Z1IL88</accession>
<feature type="compositionally biased region" description="Gly residues" evidence="1">
    <location>
        <begin position="496"/>
        <end position="507"/>
    </location>
</feature>
<feature type="compositionally biased region" description="Low complexity" evidence="1">
    <location>
        <begin position="82"/>
        <end position="94"/>
    </location>
</feature>
<name>A0A4Z1IL88_9HELO</name>
<evidence type="ECO:0000256" key="1">
    <source>
        <dbReference type="SAM" id="MobiDB-lite"/>
    </source>
</evidence>
<organism evidence="2 3">
    <name type="scientific">Botryotinia narcissicola</name>
    <dbReference type="NCBI Taxonomy" id="278944"/>
    <lineage>
        <taxon>Eukaryota</taxon>
        <taxon>Fungi</taxon>
        <taxon>Dikarya</taxon>
        <taxon>Ascomycota</taxon>
        <taxon>Pezizomycotina</taxon>
        <taxon>Leotiomycetes</taxon>
        <taxon>Helotiales</taxon>
        <taxon>Sclerotiniaceae</taxon>
        <taxon>Botryotinia</taxon>
    </lineage>
</organism>
<protein>
    <submittedName>
        <fullName evidence="2">Uncharacterized protein</fullName>
    </submittedName>
</protein>
<dbReference type="Proteomes" id="UP000297452">
    <property type="component" value="Unassembled WGS sequence"/>
</dbReference>
<proteinExistence type="predicted"/>
<feature type="region of interest" description="Disordered" evidence="1">
    <location>
        <begin position="66"/>
        <end position="94"/>
    </location>
</feature>
<evidence type="ECO:0000313" key="2">
    <source>
        <dbReference type="EMBL" id="TGO62166.1"/>
    </source>
</evidence>
<dbReference type="EMBL" id="PQXJ01000117">
    <property type="protein sequence ID" value="TGO62166.1"/>
    <property type="molecule type" value="Genomic_DNA"/>
</dbReference>
<feature type="region of interest" description="Disordered" evidence="1">
    <location>
        <begin position="495"/>
        <end position="531"/>
    </location>
</feature>
<feature type="region of interest" description="Disordered" evidence="1">
    <location>
        <begin position="330"/>
        <end position="363"/>
    </location>
</feature>
<dbReference type="OrthoDB" id="6500128at2759"/>
<feature type="compositionally biased region" description="Basic and acidic residues" evidence="1">
    <location>
        <begin position="11"/>
        <end position="20"/>
    </location>
</feature>
<feature type="region of interest" description="Disordered" evidence="1">
    <location>
        <begin position="292"/>
        <end position="316"/>
    </location>
</feature>
<reference evidence="2 3" key="1">
    <citation type="submission" date="2017-12" db="EMBL/GenBank/DDBJ databases">
        <title>Comparative genomics of Botrytis spp.</title>
        <authorList>
            <person name="Valero-Jimenez C.A."/>
            <person name="Tapia P."/>
            <person name="Veloso J."/>
            <person name="Silva-Moreno E."/>
            <person name="Staats M."/>
            <person name="Valdes J.H."/>
            <person name="Van Kan J.A.L."/>
        </authorList>
    </citation>
    <scope>NUCLEOTIDE SEQUENCE [LARGE SCALE GENOMIC DNA]</scope>
    <source>
        <strain evidence="2 3">MUCL2120</strain>
    </source>
</reference>
<keyword evidence="3" id="KW-1185">Reference proteome</keyword>
<feature type="compositionally biased region" description="Basic and acidic residues" evidence="1">
    <location>
        <begin position="30"/>
        <end position="40"/>
    </location>
</feature>
<feature type="compositionally biased region" description="Basic residues" evidence="1">
    <location>
        <begin position="123"/>
        <end position="135"/>
    </location>
</feature>
<feature type="compositionally biased region" description="Basic and acidic residues" evidence="1">
    <location>
        <begin position="169"/>
        <end position="199"/>
    </location>
</feature>
<feature type="region of interest" description="Disordered" evidence="1">
    <location>
        <begin position="1"/>
        <end position="40"/>
    </location>
</feature>
<feature type="region of interest" description="Disordered" evidence="1">
    <location>
        <begin position="108"/>
        <end position="203"/>
    </location>
</feature>
<dbReference type="AlphaFoldDB" id="A0A4Z1IL88"/>
<sequence>MLSSQSVLKSVDLKHEKVDNGCKAGNDGLDSGKSEGNVQDRVEKLDKGLPKGLPKGLLRGAVSVQLPKHLTNGPVEERQRRASAAESPANTAAVSELIPLLVSKNSSIYTGPSFSSPRDIIKAQKKQLAKERRKSGSSSRNISEPVNAVSPAPIIETSSVQSATPVKVQTKEATKEQRKRDKEERKAESLRKKEDSIRRRAEKKLKKHGIGTAVAAGDEDEISGYGTATTDITTSEVNTNNIVVNQPGTSRFDGFTDGTVESYTDISNSVQSEMADNITMPTAARLAVDAQYPQRDRRIHSKSEPSGNSVSLELDSAGTGSQDTIIIVREGDGGSEDGTNSSIRYPSVNGDGVAIGTPRPGERKGILKNFAQEKRRVSAPAREGMRYEGRGDFKRRERIPTPMAMVGGLIGPGLGVGVPVMSEREKERGPPVSLGRNMRLSLNGDGDGDGDMRGQAQTDNFVGGGRRMYMGGGLMRGKRRQWRIRSRAVESAWKGEGCGGEEMGGSGSMDANLRMGMDETGSFEGGGRERKKGKCEFEFEFD</sequence>
<gene>
    <name evidence="2" type="ORF">BOTNAR_0117g00050</name>
</gene>
<evidence type="ECO:0000313" key="3">
    <source>
        <dbReference type="Proteomes" id="UP000297452"/>
    </source>
</evidence>